<evidence type="ECO:0000256" key="2">
    <source>
        <dbReference type="ARBA" id="ARBA00004229"/>
    </source>
</evidence>
<dbReference type="Pfam" id="PF00288">
    <property type="entry name" value="GHMP_kinases_N"/>
    <property type="match status" value="1"/>
</dbReference>
<keyword evidence="17" id="KW-1185">Reference proteome</keyword>
<dbReference type="GO" id="GO:0009507">
    <property type="term" value="C:chloroplast"/>
    <property type="evidence" value="ECO:0007669"/>
    <property type="project" value="UniProtKB-SubCell"/>
</dbReference>
<dbReference type="PANTHER" id="PTHR43527:SF2">
    <property type="entry name" value="4-DIPHOSPHOCYTIDYL-2-C-METHYL-D-ERYTHRITOL KINASE, CHLOROPLASTIC"/>
    <property type="match status" value="1"/>
</dbReference>
<keyword evidence="6" id="KW-0934">Plastid</keyword>
<dbReference type="Gene3D" id="3.30.230.10">
    <property type="match status" value="1"/>
</dbReference>
<feature type="domain" description="GHMP kinase N-terminal" evidence="15">
    <location>
        <begin position="145"/>
        <end position="222"/>
    </location>
</feature>
<name>A0AAV8SE30_9ROSI</name>
<evidence type="ECO:0000256" key="14">
    <source>
        <dbReference type="ARBA" id="ARBA00060636"/>
    </source>
</evidence>
<keyword evidence="8" id="KW-0547">Nucleotide-binding</keyword>
<comment type="similarity">
    <text evidence="3">Belongs to the GHMP kinase family. IspE subfamily.</text>
</comment>
<proteinExistence type="inferred from homology"/>
<evidence type="ECO:0000259" key="15">
    <source>
        <dbReference type="Pfam" id="PF00288"/>
    </source>
</evidence>
<dbReference type="Proteomes" id="UP001159364">
    <property type="component" value="Linkage Group LG11"/>
</dbReference>
<evidence type="ECO:0000256" key="9">
    <source>
        <dbReference type="ARBA" id="ARBA00022777"/>
    </source>
</evidence>
<evidence type="ECO:0000313" key="17">
    <source>
        <dbReference type="Proteomes" id="UP001159364"/>
    </source>
</evidence>
<dbReference type="EMBL" id="JAIWQS010000011">
    <property type="protein sequence ID" value="KAJ8750225.1"/>
    <property type="molecule type" value="Genomic_DNA"/>
</dbReference>
<dbReference type="PANTHER" id="PTHR43527">
    <property type="entry name" value="4-DIPHOSPHOCYTIDYL-2-C-METHYL-D-ERYTHRITOL KINASE, CHLOROPLASTIC"/>
    <property type="match status" value="1"/>
</dbReference>
<dbReference type="InterPro" id="IPR014721">
    <property type="entry name" value="Ribsml_uS5_D2-typ_fold_subgr"/>
</dbReference>
<organism evidence="16 17">
    <name type="scientific">Erythroxylum novogranatense</name>
    <dbReference type="NCBI Taxonomy" id="1862640"/>
    <lineage>
        <taxon>Eukaryota</taxon>
        <taxon>Viridiplantae</taxon>
        <taxon>Streptophyta</taxon>
        <taxon>Embryophyta</taxon>
        <taxon>Tracheophyta</taxon>
        <taxon>Spermatophyta</taxon>
        <taxon>Magnoliopsida</taxon>
        <taxon>eudicotyledons</taxon>
        <taxon>Gunneridae</taxon>
        <taxon>Pentapetalae</taxon>
        <taxon>rosids</taxon>
        <taxon>fabids</taxon>
        <taxon>Malpighiales</taxon>
        <taxon>Erythroxylaceae</taxon>
        <taxon>Erythroxylum</taxon>
    </lineage>
</organism>
<dbReference type="GO" id="GO:0016114">
    <property type="term" value="P:terpenoid biosynthetic process"/>
    <property type="evidence" value="ECO:0007669"/>
    <property type="project" value="InterPro"/>
</dbReference>
<accession>A0AAV8SE30</accession>
<evidence type="ECO:0000256" key="4">
    <source>
        <dbReference type="ARBA" id="ARBA00012052"/>
    </source>
</evidence>
<keyword evidence="9" id="KW-0418">Kinase</keyword>
<evidence type="ECO:0000256" key="11">
    <source>
        <dbReference type="ARBA" id="ARBA00022946"/>
    </source>
</evidence>
<dbReference type="InterPro" id="IPR020568">
    <property type="entry name" value="Ribosomal_Su5_D2-typ_SF"/>
</dbReference>
<comment type="pathway">
    <text evidence="14">Isoprenoid biosynthesis; isopentenyl diphosphate biosynthesis via DXP pathway; isopentenyl diphosphate from 1-deoxy-D-xylulose 5-phosphate: step 3/6.</text>
</comment>
<dbReference type="EC" id="2.7.1.148" evidence="4"/>
<dbReference type="FunFam" id="3.30.230.10:FF:000045">
    <property type="entry name" value="4-diphosphocytidyl-2-C-methyl-D-erythritol kinase, chloroplastic"/>
    <property type="match status" value="1"/>
</dbReference>
<reference evidence="16 17" key="1">
    <citation type="submission" date="2021-09" db="EMBL/GenBank/DDBJ databases">
        <title>Genomic insights and catalytic innovation underlie evolution of tropane alkaloids biosynthesis.</title>
        <authorList>
            <person name="Wang Y.-J."/>
            <person name="Tian T."/>
            <person name="Huang J.-P."/>
            <person name="Huang S.-X."/>
        </authorList>
    </citation>
    <scope>NUCLEOTIDE SEQUENCE [LARGE SCALE GENOMIC DNA]</scope>
    <source>
        <strain evidence="16">KIB-2018</strain>
        <tissue evidence="16">Leaf</tissue>
    </source>
</reference>
<evidence type="ECO:0000256" key="7">
    <source>
        <dbReference type="ARBA" id="ARBA00022679"/>
    </source>
</evidence>
<dbReference type="NCBIfam" id="TIGR00154">
    <property type="entry name" value="ispE"/>
    <property type="match status" value="1"/>
</dbReference>
<gene>
    <name evidence="16" type="ORF">K2173_014140</name>
</gene>
<evidence type="ECO:0000256" key="12">
    <source>
        <dbReference type="ARBA" id="ARBA00023229"/>
    </source>
</evidence>
<dbReference type="GO" id="GO:0005524">
    <property type="term" value="F:ATP binding"/>
    <property type="evidence" value="ECO:0007669"/>
    <property type="project" value="UniProtKB-KW"/>
</dbReference>
<evidence type="ECO:0000256" key="10">
    <source>
        <dbReference type="ARBA" id="ARBA00022840"/>
    </source>
</evidence>
<sequence>MASAHLLCNNNLFNASCSSFGKSNSPSFRPSGSVSFNQRLQFPRTHVVKANQKQVEIAYDPEEKLNKWADEVDKNAPLSRLTLFSPCKINVFLRITSKREDGYHDLASLFHVISLGDIIKFSLSPSKSQDRLSANVSGVPLDDRNLIIKALNLYRKKTGIDNFFWIHLDKKVPTGAGLGGGSSNAATALWAANQFSGCLATEKELQEWSSEIGSDIPFFFSQGAAYCTGRGEIVEDIPSPLSLDIPMVLIKPPEACPTAEVYKCFRLDETSQADPLMLLEKISKHGITQDVCVNDLEPPAFKVLPSLKRLKQRFVVAGRGQYDAVFMSGSGSTIVGVGSPDPPQFVYDEDEYQDVFFSEAKFITREANQWYKEPASSTTCNSH</sequence>
<keyword evidence="7" id="KW-0808">Transferase</keyword>
<comment type="caution">
    <text evidence="16">The sequence shown here is derived from an EMBL/GenBank/DDBJ whole genome shotgun (WGS) entry which is preliminary data.</text>
</comment>
<evidence type="ECO:0000256" key="3">
    <source>
        <dbReference type="ARBA" id="ARBA00009684"/>
    </source>
</evidence>
<keyword evidence="5" id="KW-0150">Chloroplast</keyword>
<dbReference type="Gene3D" id="3.30.70.890">
    <property type="entry name" value="GHMP kinase, C-terminal domain"/>
    <property type="match status" value="1"/>
</dbReference>
<comment type="catalytic activity">
    <reaction evidence="1">
        <text>4-CDP-2-C-methyl-D-erythritol + ATP = 4-CDP-2-C-methyl-D-erythritol 2-phosphate + ADP + H(+)</text>
        <dbReference type="Rhea" id="RHEA:18437"/>
        <dbReference type="ChEBI" id="CHEBI:15378"/>
        <dbReference type="ChEBI" id="CHEBI:30616"/>
        <dbReference type="ChEBI" id="CHEBI:57823"/>
        <dbReference type="ChEBI" id="CHEBI:57919"/>
        <dbReference type="ChEBI" id="CHEBI:456216"/>
        <dbReference type="EC" id="2.7.1.148"/>
    </reaction>
</comment>
<dbReference type="InterPro" id="IPR004424">
    <property type="entry name" value="IspE"/>
</dbReference>
<dbReference type="InterPro" id="IPR006204">
    <property type="entry name" value="GHMP_kinase_N_dom"/>
</dbReference>
<keyword evidence="12" id="KW-0414">Isoprene biosynthesis</keyword>
<dbReference type="FunFam" id="3.30.70.890:FF:000009">
    <property type="entry name" value="4-diphosphocytidyl-2-C-methyl-D-erythritol kinase, chloroplastic"/>
    <property type="match status" value="1"/>
</dbReference>
<comment type="subcellular location">
    <subcellularLocation>
        <location evidence="2">Plastid</location>
        <location evidence="2">Chloroplast</location>
    </subcellularLocation>
</comment>
<evidence type="ECO:0000256" key="5">
    <source>
        <dbReference type="ARBA" id="ARBA00022528"/>
    </source>
</evidence>
<keyword evidence="11" id="KW-0809">Transit peptide</keyword>
<dbReference type="HAMAP" id="MF_00061">
    <property type="entry name" value="IspE"/>
    <property type="match status" value="1"/>
</dbReference>
<evidence type="ECO:0000313" key="16">
    <source>
        <dbReference type="EMBL" id="KAJ8750225.1"/>
    </source>
</evidence>
<evidence type="ECO:0000256" key="8">
    <source>
        <dbReference type="ARBA" id="ARBA00022741"/>
    </source>
</evidence>
<evidence type="ECO:0000256" key="1">
    <source>
        <dbReference type="ARBA" id="ARBA00001304"/>
    </source>
</evidence>
<keyword evidence="10" id="KW-0067">ATP-binding</keyword>
<dbReference type="InterPro" id="IPR036554">
    <property type="entry name" value="GHMP_kinase_C_sf"/>
</dbReference>
<evidence type="ECO:0000256" key="13">
    <source>
        <dbReference type="ARBA" id="ARBA00032554"/>
    </source>
</evidence>
<dbReference type="SUPFAM" id="SSF55060">
    <property type="entry name" value="GHMP Kinase, C-terminal domain"/>
    <property type="match status" value="1"/>
</dbReference>
<protein>
    <recommendedName>
        <fullName evidence="4">4-(cytidine 5'-diphospho)-2-C-methyl-D-erythritol kinase</fullName>
        <ecNumber evidence="4">2.7.1.148</ecNumber>
    </recommendedName>
    <alternativeName>
        <fullName evidence="13">4-(cytidine-5'-diphospho)-2-C-methyl-D-erythritol kinase</fullName>
    </alternativeName>
</protein>
<evidence type="ECO:0000256" key="6">
    <source>
        <dbReference type="ARBA" id="ARBA00022640"/>
    </source>
</evidence>
<dbReference type="AlphaFoldDB" id="A0AAV8SE30"/>
<dbReference type="GO" id="GO:0050515">
    <property type="term" value="F:4-(cytidine 5'-diphospho)-2-C-methyl-D-erythritol kinase activity"/>
    <property type="evidence" value="ECO:0007669"/>
    <property type="project" value="UniProtKB-EC"/>
</dbReference>
<dbReference type="SUPFAM" id="SSF54211">
    <property type="entry name" value="Ribosomal protein S5 domain 2-like"/>
    <property type="match status" value="1"/>
</dbReference>